<sequence>PISLSTFSTDAACKLNVLGHDGDPLGVDDTQVGVLKQTHQISLCSLLKSKNRVTLEPQISLQIQFKQTKLSHKTKQQKKNEKLGFFTDLNIP</sequence>
<dbReference type="EMBL" id="AGCT01066507">
    <property type="protein sequence ID" value="KYP78986.1"/>
    <property type="molecule type" value="Genomic_DNA"/>
</dbReference>
<evidence type="ECO:0000313" key="2">
    <source>
        <dbReference type="Proteomes" id="UP000075243"/>
    </source>
</evidence>
<proteinExistence type="predicted"/>
<evidence type="ECO:0000313" key="1">
    <source>
        <dbReference type="EMBL" id="KYP78986.1"/>
    </source>
</evidence>
<gene>
    <name evidence="1" type="ORF">KK1_047751</name>
</gene>
<feature type="non-terminal residue" evidence="1">
    <location>
        <position position="1"/>
    </location>
</feature>
<organism evidence="1 2">
    <name type="scientific">Cajanus cajan</name>
    <name type="common">Pigeon pea</name>
    <name type="synonym">Cajanus indicus</name>
    <dbReference type="NCBI Taxonomy" id="3821"/>
    <lineage>
        <taxon>Eukaryota</taxon>
        <taxon>Viridiplantae</taxon>
        <taxon>Streptophyta</taxon>
        <taxon>Embryophyta</taxon>
        <taxon>Tracheophyta</taxon>
        <taxon>Spermatophyta</taxon>
        <taxon>Magnoliopsida</taxon>
        <taxon>eudicotyledons</taxon>
        <taxon>Gunneridae</taxon>
        <taxon>Pentapetalae</taxon>
        <taxon>rosids</taxon>
        <taxon>fabids</taxon>
        <taxon>Fabales</taxon>
        <taxon>Fabaceae</taxon>
        <taxon>Papilionoideae</taxon>
        <taxon>50 kb inversion clade</taxon>
        <taxon>NPAAA clade</taxon>
        <taxon>indigoferoid/millettioid clade</taxon>
        <taxon>Phaseoleae</taxon>
        <taxon>Cajanus</taxon>
    </lineage>
</organism>
<dbReference type="Proteomes" id="UP000075243">
    <property type="component" value="Unassembled WGS sequence"/>
</dbReference>
<dbReference type="Gramene" id="C.cajan_43292.t">
    <property type="protein sequence ID" value="C.cajan_43292.t.cds1"/>
    <property type="gene ID" value="C.cajan_43292"/>
</dbReference>
<accession>A0A151UI28</accession>
<protein>
    <submittedName>
        <fullName evidence="1">Uncharacterized protein</fullName>
    </submittedName>
</protein>
<dbReference type="AlphaFoldDB" id="A0A151UI28"/>
<comment type="caution">
    <text evidence="1">The sequence shown here is derived from an EMBL/GenBank/DDBJ whole genome shotgun (WGS) entry which is preliminary data.</text>
</comment>
<keyword evidence="2" id="KW-1185">Reference proteome</keyword>
<reference evidence="1" key="1">
    <citation type="journal article" date="2012" name="Nat. Biotechnol.">
        <title>Draft genome sequence of pigeonpea (Cajanus cajan), an orphan legume crop of resource-poor farmers.</title>
        <authorList>
            <person name="Varshney R.K."/>
            <person name="Chen W."/>
            <person name="Li Y."/>
            <person name="Bharti A.K."/>
            <person name="Saxena R.K."/>
            <person name="Schlueter J.A."/>
            <person name="Donoghue M.T."/>
            <person name="Azam S."/>
            <person name="Fan G."/>
            <person name="Whaley A.M."/>
            <person name="Farmer A.D."/>
            <person name="Sheridan J."/>
            <person name="Iwata A."/>
            <person name="Tuteja R."/>
            <person name="Penmetsa R.V."/>
            <person name="Wu W."/>
            <person name="Upadhyaya H.D."/>
            <person name="Yang S.P."/>
            <person name="Shah T."/>
            <person name="Saxena K.B."/>
            <person name="Michael T."/>
            <person name="McCombie W.R."/>
            <person name="Yang B."/>
            <person name="Zhang G."/>
            <person name="Yang H."/>
            <person name="Wang J."/>
            <person name="Spillane C."/>
            <person name="Cook D.R."/>
            <person name="May G.D."/>
            <person name="Xu X."/>
            <person name="Jackson S.A."/>
        </authorList>
    </citation>
    <scope>NUCLEOTIDE SEQUENCE [LARGE SCALE GENOMIC DNA]</scope>
</reference>
<name>A0A151UI28_CAJCA</name>